<evidence type="ECO:0000313" key="16">
    <source>
        <dbReference type="Proteomes" id="UP000245383"/>
    </source>
</evidence>
<dbReference type="Proteomes" id="UP000245383">
    <property type="component" value="Unassembled WGS sequence"/>
</dbReference>
<evidence type="ECO:0000256" key="6">
    <source>
        <dbReference type="ARBA" id="ARBA00022833"/>
    </source>
</evidence>
<dbReference type="GO" id="GO:0008420">
    <property type="term" value="F:RNA polymerase II CTD heptapeptide repeat phosphatase activity"/>
    <property type="evidence" value="ECO:0007669"/>
    <property type="project" value="UniProtKB-UniRule"/>
</dbReference>
<keyword evidence="3 12" id="KW-0479">Metal-binding</keyword>
<evidence type="ECO:0000256" key="10">
    <source>
        <dbReference type="ARBA" id="ARBA00048336"/>
    </source>
</evidence>
<protein>
    <recommendedName>
        <fullName evidence="12">RNA polymerase II subunit B1 CTD phosphatase RPAP2 homolog</fullName>
        <ecNumber evidence="12">3.1.3.16</ecNumber>
    </recommendedName>
</protein>
<evidence type="ECO:0000256" key="13">
    <source>
        <dbReference type="SAM" id="MobiDB-lite"/>
    </source>
</evidence>
<proteinExistence type="inferred from homology"/>
<evidence type="ECO:0000256" key="11">
    <source>
        <dbReference type="PROSITE-ProRule" id="PRU00812"/>
    </source>
</evidence>
<evidence type="ECO:0000256" key="3">
    <source>
        <dbReference type="ARBA" id="ARBA00022723"/>
    </source>
</evidence>
<dbReference type="PANTHER" id="PTHR14732:SF0">
    <property type="entry name" value="RNA POLYMERASE II SUBUNIT B1 CTD PHOSPHATASE RPAP2-RELATED"/>
    <property type="match status" value="1"/>
</dbReference>
<evidence type="ECO:0000259" key="14">
    <source>
        <dbReference type="PROSITE" id="PS51479"/>
    </source>
</evidence>
<name>A0A2T9YXP9_9FUNG</name>
<dbReference type="OrthoDB" id="2590500at2759"/>
<keyword evidence="4 12" id="KW-0863">Zinc-finger</keyword>
<keyword evidence="7 12" id="KW-0904">Protein phosphatase</keyword>
<evidence type="ECO:0000256" key="7">
    <source>
        <dbReference type="ARBA" id="ARBA00022912"/>
    </source>
</evidence>
<keyword evidence="8 12" id="KW-0539">Nucleus</keyword>
<dbReference type="GO" id="GO:0005737">
    <property type="term" value="C:cytoplasm"/>
    <property type="evidence" value="ECO:0007669"/>
    <property type="project" value="TreeGrafter"/>
</dbReference>
<dbReference type="InterPro" id="IPR039693">
    <property type="entry name" value="Rtr1/RPAP2"/>
</dbReference>
<comment type="caution">
    <text evidence="15">The sequence shown here is derived from an EMBL/GenBank/DDBJ whole genome shotgun (WGS) entry which is preliminary data.</text>
</comment>
<comment type="catalytic activity">
    <reaction evidence="10 12">
        <text>O-phospho-L-threonyl-[protein] + H2O = L-threonyl-[protein] + phosphate</text>
        <dbReference type="Rhea" id="RHEA:47004"/>
        <dbReference type="Rhea" id="RHEA-COMP:11060"/>
        <dbReference type="Rhea" id="RHEA-COMP:11605"/>
        <dbReference type="ChEBI" id="CHEBI:15377"/>
        <dbReference type="ChEBI" id="CHEBI:30013"/>
        <dbReference type="ChEBI" id="CHEBI:43474"/>
        <dbReference type="ChEBI" id="CHEBI:61977"/>
        <dbReference type="EC" id="3.1.3.16"/>
    </reaction>
</comment>
<comment type="catalytic activity">
    <reaction evidence="9 12">
        <text>O-phospho-L-seryl-[protein] + H2O = L-seryl-[protein] + phosphate</text>
        <dbReference type="Rhea" id="RHEA:20629"/>
        <dbReference type="Rhea" id="RHEA-COMP:9863"/>
        <dbReference type="Rhea" id="RHEA-COMP:11604"/>
        <dbReference type="ChEBI" id="CHEBI:15377"/>
        <dbReference type="ChEBI" id="CHEBI:29999"/>
        <dbReference type="ChEBI" id="CHEBI:43474"/>
        <dbReference type="ChEBI" id="CHEBI:83421"/>
        <dbReference type="EC" id="3.1.3.16"/>
    </reaction>
</comment>
<evidence type="ECO:0000256" key="1">
    <source>
        <dbReference type="ARBA" id="ARBA00004123"/>
    </source>
</evidence>
<dbReference type="PROSITE" id="PS51479">
    <property type="entry name" value="ZF_RTR1"/>
    <property type="match status" value="1"/>
</dbReference>
<evidence type="ECO:0000256" key="9">
    <source>
        <dbReference type="ARBA" id="ARBA00047761"/>
    </source>
</evidence>
<evidence type="ECO:0000256" key="5">
    <source>
        <dbReference type="ARBA" id="ARBA00022801"/>
    </source>
</evidence>
<dbReference type="STRING" id="133385.A0A2T9YXP9"/>
<dbReference type="EC" id="3.1.3.16" evidence="12"/>
<gene>
    <name evidence="15" type="ORF">BB561_000763</name>
</gene>
<evidence type="ECO:0000256" key="8">
    <source>
        <dbReference type="ARBA" id="ARBA00023242"/>
    </source>
</evidence>
<sequence length="580" mass="65562">MDKALQAILQSSNPSDNNNIRKQTSIGLKPPVKKKARPSKASLEAKKAAIATKNSLEYRAKIEKLVSLWQEKISVPCTSNTLIQASRYITFQNYQQVIDERNSQKLCGYPLCSNPSIEASAKFKISLKTREILNTSESDLYCSKRCMAASKYYALQIPIDPPYLRSREEILNIELFPHISEQTIKTETRNKSTLQDIEWYKNHLMSGFLGNIPSGPPNKIEIFETPPHEIIPQTYIEANKSNLTQSPKTEKLDEKITKERFDKALALNQLNSETNNKEKVKSKIDINVGQNNFSELIPSRKANSDKNTSSDAIDSLDYSISKLCINDGEKSERDEDEDKIKSEITLPSTSAKNASYSDDLGSLKEKHRKSVAKAKKQQLLSFFGQTWLILDKLCSNETKEFFDTKRNNTNISSYSMASPFASDNISAEKLLEIQQKQILQNAVLQNLTFMKKICYISPVIEDDIVKVFSTFTVDKSVSSISTTYLAAIILAIINTLLITANFELDLTHSKSESNASTLNKATSEDKISVSKKELKHRNLIEINYEGTCSDNRAAYLKLADSYKLNIVELDYLSKRFFSNY</sequence>
<keyword evidence="16" id="KW-1185">Reference proteome</keyword>
<keyword evidence="6 12" id="KW-0862">Zinc</keyword>
<feature type="region of interest" description="Disordered" evidence="13">
    <location>
        <begin position="1"/>
        <end position="39"/>
    </location>
</feature>
<feature type="domain" description="RTR1-type" evidence="14">
    <location>
        <begin position="84"/>
        <end position="166"/>
    </location>
</feature>
<dbReference type="GO" id="GO:0043175">
    <property type="term" value="F:RNA polymerase core enzyme binding"/>
    <property type="evidence" value="ECO:0007669"/>
    <property type="project" value="UniProtKB-UniRule"/>
</dbReference>
<dbReference type="InterPro" id="IPR007308">
    <property type="entry name" value="Rtr1/RPAP2_dom"/>
</dbReference>
<comment type="function">
    <text evidence="12">Putative RNA polymerase II subunit B1 C-terminal domain (CTD) phosphatase involved in RNA polymerase II transcription regulation.</text>
</comment>
<evidence type="ECO:0000256" key="4">
    <source>
        <dbReference type="ARBA" id="ARBA00022771"/>
    </source>
</evidence>
<dbReference type="EMBL" id="MBFR01000018">
    <property type="protein sequence ID" value="PVU97123.1"/>
    <property type="molecule type" value="Genomic_DNA"/>
</dbReference>
<comment type="subcellular location">
    <subcellularLocation>
        <location evidence="1 12">Nucleus</location>
    </subcellularLocation>
</comment>
<dbReference type="GO" id="GO:0005634">
    <property type="term" value="C:nucleus"/>
    <property type="evidence" value="ECO:0007669"/>
    <property type="project" value="UniProtKB-SubCell"/>
</dbReference>
<reference evidence="15 16" key="1">
    <citation type="journal article" date="2018" name="MBio">
        <title>Comparative Genomics Reveals the Core Gene Toolbox for the Fungus-Insect Symbiosis.</title>
        <authorList>
            <person name="Wang Y."/>
            <person name="Stata M."/>
            <person name="Wang W."/>
            <person name="Stajich J.E."/>
            <person name="White M.M."/>
            <person name="Moncalvo J.M."/>
        </authorList>
    </citation>
    <scope>NUCLEOTIDE SEQUENCE [LARGE SCALE GENOMIC DNA]</scope>
    <source>
        <strain evidence="15 16">SWE-8-4</strain>
    </source>
</reference>
<organism evidence="15 16">
    <name type="scientific">Smittium simulii</name>
    <dbReference type="NCBI Taxonomy" id="133385"/>
    <lineage>
        <taxon>Eukaryota</taxon>
        <taxon>Fungi</taxon>
        <taxon>Fungi incertae sedis</taxon>
        <taxon>Zoopagomycota</taxon>
        <taxon>Kickxellomycotina</taxon>
        <taxon>Harpellomycetes</taxon>
        <taxon>Harpellales</taxon>
        <taxon>Legeriomycetaceae</taxon>
        <taxon>Smittium</taxon>
    </lineage>
</organism>
<dbReference type="Gene3D" id="1.25.40.820">
    <property type="match status" value="1"/>
</dbReference>
<feature type="compositionally biased region" description="Polar residues" evidence="13">
    <location>
        <begin position="8"/>
        <end position="26"/>
    </location>
</feature>
<keyword evidence="5 12" id="KW-0378">Hydrolase</keyword>
<dbReference type="GO" id="GO:0008270">
    <property type="term" value="F:zinc ion binding"/>
    <property type="evidence" value="ECO:0007669"/>
    <property type="project" value="UniProtKB-KW"/>
</dbReference>
<evidence type="ECO:0000256" key="12">
    <source>
        <dbReference type="RuleBase" id="RU367080"/>
    </source>
</evidence>
<evidence type="ECO:0000313" key="15">
    <source>
        <dbReference type="EMBL" id="PVU97123.1"/>
    </source>
</evidence>
<dbReference type="Pfam" id="PF04181">
    <property type="entry name" value="RPAP2_Rtr1"/>
    <property type="match status" value="1"/>
</dbReference>
<accession>A0A2T9YXP9</accession>
<dbReference type="AlphaFoldDB" id="A0A2T9YXP9"/>
<dbReference type="PANTHER" id="PTHR14732">
    <property type="entry name" value="RNA POLYMERASE II SUBUNIT B1 CTD PHOSPHATASE RPAP2-RELATED"/>
    <property type="match status" value="1"/>
</dbReference>
<comment type="similarity">
    <text evidence="2 11 12">Belongs to the RPAP2 family.</text>
</comment>
<evidence type="ECO:0000256" key="2">
    <source>
        <dbReference type="ARBA" id="ARBA00005676"/>
    </source>
</evidence>
<dbReference type="InterPro" id="IPR038534">
    <property type="entry name" value="Rtr1/RPAP2_sf"/>
</dbReference>